<evidence type="ECO:0008006" key="4">
    <source>
        <dbReference type="Google" id="ProtNLM"/>
    </source>
</evidence>
<gene>
    <name evidence="2" type="ORF">SAMN04515674_107173</name>
</gene>
<dbReference type="OrthoDB" id="1495718at2"/>
<dbReference type="Proteomes" id="UP000199306">
    <property type="component" value="Unassembled WGS sequence"/>
</dbReference>
<evidence type="ECO:0000313" key="3">
    <source>
        <dbReference type="Proteomes" id="UP000199306"/>
    </source>
</evidence>
<feature type="signal peptide" evidence="1">
    <location>
        <begin position="1"/>
        <end position="21"/>
    </location>
</feature>
<evidence type="ECO:0000313" key="2">
    <source>
        <dbReference type="EMBL" id="SFP94416.1"/>
    </source>
</evidence>
<accession>A0A1I5UIG4</accession>
<protein>
    <recommendedName>
        <fullName evidence="4">DUF3078 domain-containing protein</fullName>
    </recommendedName>
</protein>
<keyword evidence="1" id="KW-0732">Signal</keyword>
<evidence type="ECO:0000256" key="1">
    <source>
        <dbReference type="SAM" id="SignalP"/>
    </source>
</evidence>
<sequence>MKKITLVLLILGLLISGRTNAQEAKKDTSYWKKTTQMGLTFSNSGYINWVPGSQTSTALNLFFNTKGEYNKDVWSWVNDFQSQFGFIANESGLRKSFDRIFFDSKVGRKLSDKWLLVGDLNFQSQFANGFKYGQDKSGINTQTLISGLFAPAYITEAIGLEWKPKTYFNMVFSPLTMRQTIVANKDVFLADTTGKILPAYGVAPGNTIKNEVGLLQIVSTFDKDIMTNVNLKLRHQMFISYDNIPAIYNRLDAKVAAKINKYLSATVDFIILYDQTQSYHIQELHNFGIGFLYTL</sequence>
<keyword evidence="3" id="KW-1185">Reference proteome</keyword>
<organism evidence="2 3">
    <name type="scientific">Pseudarcicella hirudinis</name>
    <dbReference type="NCBI Taxonomy" id="1079859"/>
    <lineage>
        <taxon>Bacteria</taxon>
        <taxon>Pseudomonadati</taxon>
        <taxon>Bacteroidota</taxon>
        <taxon>Cytophagia</taxon>
        <taxon>Cytophagales</taxon>
        <taxon>Flectobacillaceae</taxon>
        <taxon>Pseudarcicella</taxon>
    </lineage>
</organism>
<proteinExistence type="predicted"/>
<feature type="chain" id="PRO_5011613218" description="DUF3078 domain-containing protein" evidence="1">
    <location>
        <begin position="22"/>
        <end position="295"/>
    </location>
</feature>
<dbReference type="RefSeq" id="WP_092017795.1">
    <property type="nucleotide sequence ID" value="NZ_FOXH01000007.1"/>
</dbReference>
<dbReference type="EMBL" id="FOXH01000007">
    <property type="protein sequence ID" value="SFP94416.1"/>
    <property type="molecule type" value="Genomic_DNA"/>
</dbReference>
<dbReference type="STRING" id="1079859.SAMN04515674_107173"/>
<dbReference type="InterPro" id="IPR021428">
    <property type="entry name" value="DUF3078"/>
</dbReference>
<reference evidence="2 3" key="1">
    <citation type="submission" date="2016-10" db="EMBL/GenBank/DDBJ databases">
        <authorList>
            <person name="de Groot N.N."/>
        </authorList>
    </citation>
    <scope>NUCLEOTIDE SEQUENCE [LARGE SCALE GENOMIC DNA]</scope>
    <source>
        <strain evidence="3">E92,LMG 26720,CCM 7988</strain>
    </source>
</reference>
<dbReference type="AlphaFoldDB" id="A0A1I5UIG4"/>
<name>A0A1I5UIG4_9BACT</name>
<dbReference type="Pfam" id="PF11276">
    <property type="entry name" value="DUF3078"/>
    <property type="match status" value="1"/>
</dbReference>